<dbReference type="Proteomes" id="UP001375812">
    <property type="component" value="Unassembled WGS sequence"/>
</dbReference>
<protein>
    <submittedName>
        <fullName evidence="1">Uncharacterized protein</fullName>
    </submittedName>
</protein>
<comment type="caution">
    <text evidence="1">The sequence shown here is derived from an EMBL/GenBank/DDBJ whole genome shotgun (WGS) entry which is preliminary data.</text>
</comment>
<dbReference type="EMBL" id="JBBGZH010000001">
    <property type="protein sequence ID" value="MEJ5020638.1"/>
    <property type="molecule type" value="Genomic_DNA"/>
</dbReference>
<keyword evidence="2" id="KW-1185">Reference proteome</keyword>
<accession>A0ABU8PEF8</accession>
<evidence type="ECO:0000313" key="1">
    <source>
        <dbReference type="EMBL" id="MEJ5020638.1"/>
    </source>
</evidence>
<reference evidence="1 2" key="1">
    <citation type="submission" date="2023-12" db="EMBL/GenBank/DDBJ databases">
        <title>Gut-associated functions are favored during microbiome assembly across C. elegans life.</title>
        <authorList>
            <person name="Zimmermann J."/>
        </authorList>
    </citation>
    <scope>NUCLEOTIDE SEQUENCE [LARGE SCALE GENOMIC DNA]</scope>
    <source>
        <strain evidence="1 2">MYb71</strain>
    </source>
</reference>
<name>A0ABU8PEF8_9HYPH</name>
<evidence type="ECO:0000313" key="2">
    <source>
        <dbReference type="Proteomes" id="UP001375812"/>
    </source>
</evidence>
<dbReference type="RefSeq" id="WP_105542947.1">
    <property type="nucleotide sequence ID" value="NZ_JBBGZH010000001.1"/>
</dbReference>
<proteinExistence type="predicted"/>
<sequence>MINEKQIVSQLKDIEFDFQALVCMSGILADILDRTIGQTSKYDEYSRVQITDEELEQLAFAWNDVRNRSEALKRDFMSRLYPKEASQ</sequence>
<organism evidence="1 2">
    <name type="scientific">Ochrobactrum vermis</name>
    <dbReference type="NCBI Taxonomy" id="1827297"/>
    <lineage>
        <taxon>Bacteria</taxon>
        <taxon>Pseudomonadati</taxon>
        <taxon>Pseudomonadota</taxon>
        <taxon>Alphaproteobacteria</taxon>
        <taxon>Hyphomicrobiales</taxon>
        <taxon>Brucellaceae</taxon>
        <taxon>Brucella/Ochrobactrum group</taxon>
        <taxon>Ochrobactrum</taxon>
    </lineage>
</organism>
<gene>
    <name evidence="1" type="ORF">WH297_12975</name>
</gene>